<keyword evidence="4" id="KW-1185">Reference proteome</keyword>
<evidence type="ECO:0000256" key="2">
    <source>
        <dbReference type="SAM" id="Phobius"/>
    </source>
</evidence>
<keyword evidence="2" id="KW-0472">Membrane</keyword>
<proteinExistence type="predicted"/>
<evidence type="ECO:0000313" key="3">
    <source>
        <dbReference type="EMBL" id="KAH7236532.1"/>
    </source>
</evidence>
<organism evidence="3 4">
    <name type="scientific">Fusarium tricinctum</name>
    <dbReference type="NCBI Taxonomy" id="61284"/>
    <lineage>
        <taxon>Eukaryota</taxon>
        <taxon>Fungi</taxon>
        <taxon>Dikarya</taxon>
        <taxon>Ascomycota</taxon>
        <taxon>Pezizomycotina</taxon>
        <taxon>Sordariomycetes</taxon>
        <taxon>Hypocreomycetidae</taxon>
        <taxon>Hypocreales</taxon>
        <taxon>Nectriaceae</taxon>
        <taxon>Fusarium</taxon>
        <taxon>Fusarium tricinctum species complex</taxon>
    </lineage>
</organism>
<reference evidence="3" key="1">
    <citation type="journal article" date="2021" name="Nat. Commun.">
        <title>Genetic determinants of endophytism in the Arabidopsis root mycobiome.</title>
        <authorList>
            <person name="Mesny F."/>
            <person name="Miyauchi S."/>
            <person name="Thiergart T."/>
            <person name="Pickel B."/>
            <person name="Atanasova L."/>
            <person name="Karlsson M."/>
            <person name="Huettel B."/>
            <person name="Barry K.W."/>
            <person name="Haridas S."/>
            <person name="Chen C."/>
            <person name="Bauer D."/>
            <person name="Andreopoulos W."/>
            <person name="Pangilinan J."/>
            <person name="LaButti K."/>
            <person name="Riley R."/>
            <person name="Lipzen A."/>
            <person name="Clum A."/>
            <person name="Drula E."/>
            <person name="Henrissat B."/>
            <person name="Kohler A."/>
            <person name="Grigoriev I.V."/>
            <person name="Martin F.M."/>
            <person name="Hacquard S."/>
        </authorList>
    </citation>
    <scope>NUCLEOTIDE SEQUENCE</scope>
    <source>
        <strain evidence="3">MPI-SDFR-AT-0068</strain>
    </source>
</reference>
<feature type="transmembrane region" description="Helical" evidence="2">
    <location>
        <begin position="14"/>
        <end position="33"/>
    </location>
</feature>
<feature type="transmembrane region" description="Helical" evidence="2">
    <location>
        <begin position="328"/>
        <end position="348"/>
    </location>
</feature>
<feature type="transmembrane region" description="Helical" evidence="2">
    <location>
        <begin position="354"/>
        <end position="374"/>
    </location>
</feature>
<name>A0A8K0W8V3_9HYPO</name>
<dbReference type="OrthoDB" id="194358at2759"/>
<evidence type="ECO:0000313" key="4">
    <source>
        <dbReference type="Proteomes" id="UP000813427"/>
    </source>
</evidence>
<dbReference type="EMBL" id="JAGPXF010000007">
    <property type="protein sequence ID" value="KAH7236532.1"/>
    <property type="molecule type" value="Genomic_DNA"/>
</dbReference>
<evidence type="ECO:0000256" key="1">
    <source>
        <dbReference type="SAM" id="MobiDB-lite"/>
    </source>
</evidence>
<sequence>MQFLSQSLGWADCIILAMAPLGVITIIFSAIRVDGPPWLKAIIGRSRENRLVAEMELMSSTSEETCELWNGDDMVRCQGLAPVKEFICILPRNIPFSEIKRVRIIGLEDEENNPNRALSSVTLDAETEEKRILQTIVALKEDTKRFWIALWSRTSFADVEASPIIPLHHLPQDNLPQMGEPEMVILRNTTKQAPNITLNRHNKVTRRHLYIAAVFVSAVQVAVLIYFGLITYYYPSKFKKEDKAVLGYAFPFSAAGTVLLVTGRFLCAHVVDRSTNEVRYVPTQGYESFALYPEECPQIITTSQRHGSKEKAKGKGGPTPRREEVSSINLSVFGTGISLAGFFVQFIGLRAMHWSASVAQLTAILIMTAVRAFVRRGFTASIFDVSLKERFESDGLAMATGTYRSKTRLRIRRQRTNIRLWIIKGWKLDSDDE</sequence>
<feature type="region of interest" description="Disordered" evidence="1">
    <location>
        <begin position="302"/>
        <end position="323"/>
    </location>
</feature>
<dbReference type="Proteomes" id="UP000813427">
    <property type="component" value="Unassembled WGS sequence"/>
</dbReference>
<protein>
    <submittedName>
        <fullName evidence="3">Uncharacterized protein</fullName>
    </submittedName>
</protein>
<accession>A0A8K0W8V3</accession>
<dbReference type="AlphaFoldDB" id="A0A8K0W8V3"/>
<comment type="caution">
    <text evidence="3">The sequence shown here is derived from an EMBL/GenBank/DDBJ whole genome shotgun (WGS) entry which is preliminary data.</text>
</comment>
<keyword evidence="2" id="KW-1133">Transmembrane helix</keyword>
<feature type="transmembrane region" description="Helical" evidence="2">
    <location>
        <begin position="209"/>
        <end position="234"/>
    </location>
</feature>
<keyword evidence="2" id="KW-0812">Transmembrane</keyword>
<feature type="transmembrane region" description="Helical" evidence="2">
    <location>
        <begin position="246"/>
        <end position="267"/>
    </location>
</feature>
<gene>
    <name evidence="3" type="ORF">BKA59DRAFT_404921</name>
</gene>